<proteinExistence type="predicted"/>
<reference evidence="1" key="1">
    <citation type="journal article" date="2021" name="Proc. Natl. Acad. Sci. U.S.A.">
        <title>A Catalog of Tens of Thousands of Viruses from Human Metagenomes Reveals Hidden Associations with Chronic Diseases.</title>
        <authorList>
            <person name="Tisza M.J."/>
            <person name="Buck C.B."/>
        </authorList>
    </citation>
    <scope>NUCLEOTIDE SEQUENCE</scope>
    <source>
        <strain evidence="1">CtsK93</strain>
    </source>
</reference>
<sequence>MVEKLLIYTDDEELGVISFPKDGTQAALSSYTFTEGRMGSVNISSSLMYPKCLDDEWTQREFVEFRGERYWILDTPTSSKSNTDLRYKHELVFKSDRTKLDNTYFFDVVSPDAGDVDQFVSNSTKFTFFGDIAEFATRLNYSLQYSGVGYSVVIDEGISSEAKLMSFEDKYFSEVLQEVFNVYELPYYFVGKVIHIGFTNNAITHTFKYGYDRELLTIIKTNANYKIVNRCTGIGSTENIPYYYPNDTRKTEVGVEADPDNISIKQGDITIVNEDKFKQEVSINEIIEYKNGIASDAVVKLFLDEKHSIPFEITTGNPSAGDYYRAAYACKYGTYTPTNITQSIYVVLDIYTTGTYNLYMDCPVRNTTFPPNSDFEVERKVFIREYTNQGGGTEIPLVNPNGTYKYYNAGTLDKGKKYAVEYRLNYTLSVASDKWSIYTFVPYCYLTGEYNDWFLRDFPVPLSRIGISITKQPTVGDKFKQIKIEKDYMITSPNLLPSIYRDTFGAERFYDAKNQTYINPDTGSYYDFENPYTEGNPKEMIVSFDYIKPTIKGIENAAGYKIGEILDVAFDDDDNDEIDPNTNEYEHKYFYIKLRKFDGDYGFNLFDQAIVGSDMTISMTSGNCAACNFVISVLEVEDKDNNITIFKNPVQVDSSGNIVTGSEDDKWNEANIQPQQQDTTTNEVWIRVSKDDDTFGVVMPSNNRNYKPKSGDSFVLLHIDLPKQYILNAENELKEAIIKYMAANNSEKFNFSINFKRIFFAEYPEMLSQIDANARLQIEYNNKLHELYISQYTYKVNETDPLPEITVELSDTITIRKGNVQKSIDAVKQDIMSSIGSIDFLKMGLKYFIRKDVDDSANGHIIFKDGIYVTGNSEEGATDFLREGGIDNIQEGNGDFIQEDSGIIKAVETPQTLGSLYNVNPIVDEIATEDVVLVKKVGSTEWTQERKSMTEGITDAPSNDILYGRKNKEWIKVPDTPTKLPNPNALTFTGAIQAIYDGSAPITVNIPTGGGGSITIDDHLDLNSTNAVQNKVVTMNINELMDEVFKISFDIFVGGGTFEKGSVVTPYIFWSILYKDEEVVPTTATVNGSTEGVNEEKSKYSSPTKITTDKNYKVICTYGSQSIEKTANYIFSLKKYWGASSVTELTNGDVMLMNNGWASRTMGKTTFDCTDGKYIYYIIPFDIYGEGVNFWINGFKNTDVIVYDMEITNGKNVTETYKVMRLNNIQTGFLEVEFK</sequence>
<protein>
    <recommendedName>
        <fullName evidence="2">Tail protein</fullName>
    </recommendedName>
</protein>
<evidence type="ECO:0000313" key="1">
    <source>
        <dbReference type="EMBL" id="DAE07179.1"/>
    </source>
</evidence>
<accession>A0A8S5PL19</accession>
<name>A0A8S5PL19_9CAUD</name>
<evidence type="ECO:0008006" key="2">
    <source>
        <dbReference type="Google" id="ProtNLM"/>
    </source>
</evidence>
<organism evidence="1">
    <name type="scientific">Myoviridae sp. ctsK93</name>
    <dbReference type="NCBI Taxonomy" id="2825190"/>
    <lineage>
        <taxon>Viruses</taxon>
        <taxon>Duplodnaviria</taxon>
        <taxon>Heunggongvirae</taxon>
        <taxon>Uroviricota</taxon>
        <taxon>Caudoviricetes</taxon>
    </lineage>
</organism>
<dbReference type="EMBL" id="BK015446">
    <property type="protein sequence ID" value="DAE07179.1"/>
    <property type="molecule type" value="Genomic_DNA"/>
</dbReference>